<dbReference type="eggNOG" id="KOG4555">
    <property type="taxonomic scope" value="Eukaryota"/>
</dbReference>
<dbReference type="Proteomes" id="UP001652621">
    <property type="component" value="Unplaced"/>
</dbReference>
<dbReference type="SUPFAM" id="SSF48452">
    <property type="entry name" value="TPR-like"/>
    <property type="match status" value="1"/>
</dbReference>
<evidence type="ECO:0000313" key="4">
    <source>
        <dbReference type="RefSeq" id="XP_005183204.1"/>
    </source>
</evidence>
<dbReference type="SMART" id="SM00028">
    <property type="entry name" value="TPR"/>
    <property type="match status" value="2"/>
</dbReference>
<accession>A0A1I8N7I4</accession>
<reference evidence="2" key="1">
    <citation type="submission" date="2020-05" db="UniProtKB">
        <authorList>
            <consortium name="EnsemblMetazoa"/>
        </authorList>
    </citation>
    <scope>IDENTIFICATION</scope>
    <source>
        <strain evidence="2">Aabys</strain>
    </source>
</reference>
<comment type="similarity">
    <text evidence="1">Belongs to the TTC36 family.</text>
</comment>
<dbReference type="STRING" id="7370.A0A1I8N7I4"/>
<reference evidence="4" key="2">
    <citation type="submission" date="2025-04" db="UniProtKB">
        <authorList>
            <consortium name="RefSeq"/>
        </authorList>
    </citation>
    <scope>IDENTIFICATION</scope>
    <source>
        <strain evidence="4 5">Aabys</strain>
        <tissue evidence="5">Whole body</tissue>
    </source>
</reference>
<dbReference type="InterPro" id="IPR038906">
    <property type="entry name" value="TTC36"/>
</dbReference>
<dbReference type="EnsemblMetazoa" id="MDOA012371-RA">
    <property type="protein sequence ID" value="MDOA012371-PA"/>
    <property type="gene ID" value="MDOA012371"/>
</dbReference>
<protein>
    <submittedName>
        <fullName evidence="4 5">Tetratricopeptide repeat protein 36 homolog</fullName>
    </submittedName>
</protein>
<dbReference type="InterPro" id="IPR019734">
    <property type="entry name" value="TPR_rpt"/>
</dbReference>
<proteinExistence type="inferred from homology"/>
<evidence type="ECO:0000256" key="1">
    <source>
        <dbReference type="ARBA" id="ARBA00006995"/>
    </source>
</evidence>
<dbReference type="VEuPathDB" id="VectorBase:MDOA012371"/>
<organism evidence="2">
    <name type="scientific">Musca domestica</name>
    <name type="common">House fly</name>
    <dbReference type="NCBI Taxonomy" id="7370"/>
    <lineage>
        <taxon>Eukaryota</taxon>
        <taxon>Metazoa</taxon>
        <taxon>Ecdysozoa</taxon>
        <taxon>Arthropoda</taxon>
        <taxon>Hexapoda</taxon>
        <taxon>Insecta</taxon>
        <taxon>Pterygota</taxon>
        <taxon>Neoptera</taxon>
        <taxon>Endopterygota</taxon>
        <taxon>Diptera</taxon>
        <taxon>Brachycera</taxon>
        <taxon>Muscomorpha</taxon>
        <taxon>Muscoidea</taxon>
        <taxon>Muscidae</taxon>
        <taxon>Musca</taxon>
    </lineage>
</organism>
<dbReference type="PANTHER" id="PTHR21405:SF0">
    <property type="entry name" value="TETRATRICOPEPTIDE REPEAT PROTEIN 36"/>
    <property type="match status" value="1"/>
</dbReference>
<keyword evidence="3" id="KW-1185">Reference proteome</keyword>
<evidence type="ECO:0000313" key="5">
    <source>
        <dbReference type="RefSeq" id="XP_058985291.1"/>
    </source>
</evidence>
<sequence>MPQHLTKSCLSAHDQQVLESIFNPLELTSALAPQLINADSTEVLIDVDDYAEPKEIVEKSKLLEIEAVKLVEENHLDEAAFEKFREALALTPKRASIYNNRAQALRLAGKDEDAFDDLNKAIEYGATQHKTKCHALCQRGVLYRKMDKVDDARRDFEEAAKMGSKFAKTQLVEINPFAALCNQMLRQAFDQLK</sequence>
<gene>
    <name evidence="2" type="primary">101889870</name>
    <name evidence="4 5" type="synonym">LOC101889870</name>
</gene>
<dbReference type="RefSeq" id="XP_005183204.1">
    <property type="nucleotide sequence ID" value="XM_005183147.3"/>
</dbReference>
<evidence type="ECO:0000313" key="3">
    <source>
        <dbReference type="Proteomes" id="UP001652621"/>
    </source>
</evidence>
<dbReference type="GO" id="GO:0006570">
    <property type="term" value="P:tyrosine metabolic process"/>
    <property type="evidence" value="ECO:0007669"/>
    <property type="project" value="TreeGrafter"/>
</dbReference>
<dbReference type="VEuPathDB" id="VectorBase:MDOMA2_017049"/>
<name>A0A1I8N7I4_MUSDO</name>
<dbReference type="RefSeq" id="XP_058985291.1">
    <property type="nucleotide sequence ID" value="XM_059129308.1"/>
</dbReference>
<dbReference type="PANTHER" id="PTHR21405">
    <property type="entry name" value="CDNA SEQUENCE BC021608"/>
    <property type="match status" value="1"/>
</dbReference>
<dbReference type="GeneID" id="101889870"/>
<dbReference type="AlphaFoldDB" id="A0A1I8N7I4"/>
<dbReference type="InterPro" id="IPR011990">
    <property type="entry name" value="TPR-like_helical_dom_sf"/>
</dbReference>
<evidence type="ECO:0000313" key="2">
    <source>
        <dbReference type="EnsemblMetazoa" id="MDOA012371-PA"/>
    </source>
</evidence>
<dbReference type="OrthoDB" id="539634at2759"/>
<dbReference type="Gene3D" id="1.25.40.10">
    <property type="entry name" value="Tetratricopeptide repeat domain"/>
    <property type="match status" value="1"/>
</dbReference>
<dbReference type="KEGG" id="mde:101889870"/>